<feature type="signal peptide" evidence="1">
    <location>
        <begin position="1"/>
        <end position="25"/>
    </location>
</feature>
<name>A0A6C0U9C6_9GAMM</name>
<gene>
    <name evidence="2" type="ORF">G3T16_13340</name>
</gene>
<accession>A0A6C0U9C6</accession>
<evidence type="ECO:0000313" key="3">
    <source>
        <dbReference type="Proteomes" id="UP000477680"/>
    </source>
</evidence>
<dbReference type="EMBL" id="CP048711">
    <property type="protein sequence ID" value="QIB66244.1"/>
    <property type="molecule type" value="Genomic_DNA"/>
</dbReference>
<dbReference type="SUPFAM" id="SSF53850">
    <property type="entry name" value="Periplasmic binding protein-like II"/>
    <property type="match status" value="1"/>
</dbReference>
<proteinExistence type="predicted"/>
<dbReference type="AlphaFoldDB" id="A0A6C0U9C6"/>
<keyword evidence="3" id="KW-1185">Reference proteome</keyword>
<dbReference type="KEGG" id="kim:G3T16_13340"/>
<evidence type="ECO:0000256" key="1">
    <source>
        <dbReference type="SAM" id="SignalP"/>
    </source>
</evidence>
<organism evidence="2 3">
    <name type="scientific">Kineobactrum salinum</name>
    <dbReference type="NCBI Taxonomy" id="2708301"/>
    <lineage>
        <taxon>Bacteria</taxon>
        <taxon>Pseudomonadati</taxon>
        <taxon>Pseudomonadota</taxon>
        <taxon>Gammaproteobacteria</taxon>
        <taxon>Cellvibrionales</taxon>
        <taxon>Halieaceae</taxon>
        <taxon>Kineobactrum</taxon>
    </lineage>
</organism>
<dbReference type="Gene3D" id="3.40.190.10">
    <property type="entry name" value="Periplasmic binding protein-like II"/>
    <property type="match status" value="1"/>
</dbReference>
<dbReference type="Proteomes" id="UP000477680">
    <property type="component" value="Chromosome"/>
</dbReference>
<sequence>MGFNRANIRSAVAALCVLASPNGWAELAVVVSGDTPVESLPASQLESVFLGRSSYLPGELRAVPLDQAEGRDIREAFYRDILGRSPAQIKAHWSKILFTGRGRPPRQVANDEEVKRLIAATPGMIGYIDAASLDGSVKALELVP</sequence>
<dbReference type="RefSeq" id="WP_163495679.1">
    <property type="nucleotide sequence ID" value="NZ_CP048711.1"/>
</dbReference>
<reference evidence="2 3" key="1">
    <citation type="submission" date="2020-02" db="EMBL/GenBank/DDBJ databases">
        <title>Genome sequencing for Kineobactrum sp. M2.</title>
        <authorList>
            <person name="Park S.-J."/>
        </authorList>
    </citation>
    <scope>NUCLEOTIDE SEQUENCE [LARGE SCALE GENOMIC DNA]</scope>
    <source>
        <strain evidence="2 3">M2</strain>
    </source>
</reference>
<evidence type="ECO:0000313" key="2">
    <source>
        <dbReference type="EMBL" id="QIB66244.1"/>
    </source>
</evidence>
<feature type="chain" id="PRO_5025506941" evidence="1">
    <location>
        <begin position="26"/>
        <end position="144"/>
    </location>
</feature>
<protein>
    <submittedName>
        <fullName evidence="2">Phosphate ABC transporter substrate-binding protein</fullName>
    </submittedName>
</protein>
<keyword evidence="1" id="KW-0732">Signal</keyword>